<dbReference type="OrthoDB" id="9792500at2"/>
<proteinExistence type="predicted"/>
<dbReference type="Pfam" id="PF00582">
    <property type="entry name" value="Usp"/>
    <property type="match status" value="1"/>
</dbReference>
<evidence type="ECO:0000313" key="2">
    <source>
        <dbReference type="EMBL" id="SEW12219.1"/>
    </source>
</evidence>
<dbReference type="InterPro" id="IPR006016">
    <property type="entry name" value="UspA"/>
</dbReference>
<dbReference type="STRING" id="1173584.SAMN05444851_1551"/>
<evidence type="ECO:0000313" key="3">
    <source>
        <dbReference type="Proteomes" id="UP000199650"/>
    </source>
</evidence>
<sequence length="138" mass="14593">MFNKIVSPVDLAHAGKLEKAMAVTGDLARSYGAEVCFVGVTGATPSELARTPDEYRKQLEAFAAEQGTKFGVSTSSHVIVSHDPAVQMNQELEDAVTEIGADLVVMATHPPGVSDYFWSGHGAHLAAHSKASVMLIRG</sequence>
<gene>
    <name evidence="2" type="ORF">SAMN05444851_1551</name>
</gene>
<name>A0A1I0PCT0_9RHOB</name>
<organism evidence="2 3">
    <name type="scientific">Aliiroseovarius sediminilitoris</name>
    <dbReference type="NCBI Taxonomy" id="1173584"/>
    <lineage>
        <taxon>Bacteria</taxon>
        <taxon>Pseudomonadati</taxon>
        <taxon>Pseudomonadota</taxon>
        <taxon>Alphaproteobacteria</taxon>
        <taxon>Rhodobacterales</taxon>
        <taxon>Paracoccaceae</taxon>
        <taxon>Aliiroseovarius</taxon>
    </lineage>
</organism>
<dbReference type="CDD" id="cd00293">
    <property type="entry name" value="USP-like"/>
    <property type="match status" value="1"/>
</dbReference>
<keyword evidence="3" id="KW-1185">Reference proteome</keyword>
<dbReference type="InterPro" id="IPR014729">
    <property type="entry name" value="Rossmann-like_a/b/a_fold"/>
</dbReference>
<feature type="domain" description="UspA" evidence="1">
    <location>
        <begin position="1"/>
        <end position="137"/>
    </location>
</feature>
<dbReference type="Gene3D" id="3.40.50.620">
    <property type="entry name" value="HUPs"/>
    <property type="match status" value="1"/>
</dbReference>
<dbReference type="EMBL" id="FOJB01000001">
    <property type="protein sequence ID" value="SEW12219.1"/>
    <property type="molecule type" value="Genomic_DNA"/>
</dbReference>
<reference evidence="2 3" key="1">
    <citation type="submission" date="2016-10" db="EMBL/GenBank/DDBJ databases">
        <authorList>
            <person name="de Groot N.N."/>
        </authorList>
    </citation>
    <scope>NUCLEOTIDE SEQUENCE [LARGE SCALE GENOMIC DNA]</scope>
    <source>
        <strain evidence="2 3">DSM 29439</strain>
    </source>
</reference>
<dbReference type="Proteomes" id="UP000199650">
    <property type="component" value="Unassembled WGS sequence"/>
</dbReference>
<accession>A0A1I0PCT0</accession>
<dbReference type="SUPFAM" id="SSF52402">
    <property type="entry name" value="Adenine nucleotide alpha hydrolases-like"/>
    <property type="match status" value="1"/>
</dbReference>
<dbReference type="AlphaFoldDB" id="A0A1I0PCT0"/>
<evidence type="ECO:0000259" key="1">
    <source>
        <dbReference type="Pfam" id="PF00582"/>
    </source>
</evidence>
<dbReference type="RefSeq" id="WP_091429618.1">
    <property type="nucleotide sequence ID" value="NZ_FOJB01000001.1"/>
</dbReference>
<protein>
    <submittedName>
        <fullName evidence="2">Nucleotide-binding universal stress protein, UspA family</fullName>
    </submittedName>
</protein>